<keyword evidence="2 3" id="KW-0732">Signal</keyword>
<dbReference type="Proteomes" id="UP001371218">
    <property type="component" value="Unassembled WGS sequence"/>
</dbReference>
<accession>A0ABU9BWM7</accession>
<dbReference type="PANTHER" id="PTHR47235:SF1">
    <property type="entry name" value="BLR6548 PROTEIN"/>
    <property type="match status" value="1"/>
</dbReference>
<feature type="domain" description="Leucine-binding protein" evidence="4">
    <location>
        <begin position="34"/>
        <end position="352"/>
    </location>
</feature>
<feature type="chain" id="PRO_5045727357" evidence="3">
    <location>
        <begin position="27"/>
        <end position="376"/>
    </location>
</feature>
<dbReference type="SUPFAM" id="SSF53822">
    <property type="entry name" value="Periplasmic binding protein-like I"/>
    <property type="match status" value="1"/>
</dbReference>
<evidence type="ECO:0000313" key="6">
    <source>
        <dbReference type="Proteomes" id="UP001371218"/>
    </source>
</evidence>
<evidence type="ECO:0000256" key="3">
    <source>
        <dbReference type="SAM" id="SignalP"/>
    </source>
</evidence>
<dbReference type="Pfam" id="PF13458">
    <property type="entry name" value="Peripla_BP_6"/>
    <property type="match status" value="1"/>
</dbReference>
<dbReference type="PANTHER" id="PTHR47235">
    <property type="entry name" value="BLR6548 PROTEIN"/>
    <property type="match status" value="1"/>
</dbReference>
<evidence type="ECO:0000256" key="1">
    <source>
        <dbReference type="ARBA" id="ARBA00010062"/>
    </source>
</evidence>
<dbReference type="InterPro" id="IPR028081">
    <property type="entry name" value="Leu-bd"/>
</dbReference>
<proteinExistence type="inferred from homology"/>
<dbReference type="Gene3D" id="3.40.50.2300">
    <property type="match status" value="2"/>
</dbReference>
<evidence type="ECO:0000259" key="4">
    <source>
        <dbReference type="Pfam" id="PF13458"/>
    </source>
</evidence>
<keyword evidence="6" id="KW-1185">Reference proteome</keyword>
<dbReference type="InterPro" id="IPR028082">
    <property type="entry name" value="Peripla_BP_I"/>
</dbReference>
<organism evidence="5 6">
    <name type="scientific">Ideonella lacteola</name>
    <dbReference type="NCBI Taxonomy" id="2984193"/>
    <lineage>
        <taxon>Bacteria</taxon>
        <taxon>Pseudomonadati</taxon>
        <taxon>Pseudomonadota</taxon>
        <taxon>Betaproteobacteria</taxon>
        <taxon>Burkholderiales</taxon>
        <taxon>Sphaerotilaceae</taxon>
        <taxon>Ideonella</taxon>
    </lineage>
</organism>
<evidence type="ECO:0000256" key="2">
    <source>
        <dbReference type="ARBA" id="ARBA00022729"/>
    </source>
</evidence>
<comment type="caution">
    <text evidence="5">The sequence shown here is derived from an EMBL/GenBank/DDBJ whole genome shotgun (WGS) entry which is preliminary data.</text>
</comment>
<comment type="similarity">
    <text evidence="1">Belongs to the leucine-binding protein family.</text>
</comment>
<sequence length="376" mass="39223">MGITRRHFALCGAAALAAGASISAPGGEWTALQIVPLTGVNGGVGWHLAVGAQVAFAQANAGGPPHGKTLRLVTLDEEPGQVVAQVRERLRSDNPAALLSWHGRRSVGELARARLLEDTGLPLLGVMSGSLSAPGFSSTSLFATRGSVADEIDQVFRHAETTFAKRIALVTGNDEDGQEIIALARTRAPLMGVTLVSVQQHLAETAQVSDAVATVMKTPHDAVVLATNTSAVAYFSKLYAAAGGRGRVVVLSSAEATHLSAVVGPDTTRGLLVSQLVPHPRDPKVRLMRDFAAAYKRFGPNGIAPTLAMTESYIAARVFIDALQRGSASANGPAVQQVLASSPKAFELAGLPLSLKRQGPQYHNMSVIGPNGQLLF</sequence>
<reference evidence="5 6" key="1">
    <citation type="submission" date="2024-04" db="EMBL/GenBank/DDBJ databases">
        <title>Novel species of the genus Ideonella isolated from streams.</title>
        <authorList>
            <person name="Lu H."/>
        </authorList>
    </citation>
    <scope>NUCLEOTIDE SEQUENCE [LARGE SCALE GENOMIC DNA]</scope>
    <source>
        <strain evidence="5 6">DXS29W</strain>
    </source>
</reference>
<name>A0ABU9BWM7_9BURK</name>
<gene>
    <name evidence="5" type="ORF">AACH06_20895</name>
</gene>
<evidence type="ECO:0000313" key="5">
    <source>
        <dbReference type="EMBL" id="MEK8033285.1"/>
    </source>
</evidence>
<dbReference type="RefSeq" id="WP_341427703.1">
    <property type="nucleotide sequence ID" value="NZ_JBBUTG010000015.1"/>
</dbReference>
<dbReference type="EMBL" id="JBBUTG010000015">
    <property type="protein sequence ID" value="MEK8033285.1"/>
    <property type="molecule type" value="Genomic_DNA"/>
</dbReference>
<protein>
    <submittedName>
        <fullName evidence="5">ABC transporter substrate-binding protein</fullName>
    </submittedName>
</protein>
<feature type="signal peptide" evidence="3">
    <location>
        <begin position="1"/>
        <end position="26"/>
    </location>
</feature>